<feature type="compositionally biased region" description="Low complexity" evidence="1">
    <location>
        <begin position="324"/>
        <end position="334"/>
    </location>
</feature>
<dbReference type="AlphaFoldDB" id="A0AA40ABI7"/>
<dbReference type="EMBL" id="JAUIRO010000005">
    <property type="protein sequence ID" value="KAK0712802.1"/>
    <property type="molecule type" value="Genomic_DNA"/>
</dbReference>
<feature type="region of interest" description="Disordered" evidence="1">
    <location>
        <begin position="186"/>
        <end position="222"/>
    </location>
</feature>
<feature type="region of interest" description="Disordered" evidence="1">
    <location>
        <begin position="240"/>
        <end position="440"/>
    </location>
</feature>
<gene>
    <name evidence="2" type="ORF">B0T26DRAFT_345446</name>
</gene>
<feature type="compositionally biased region" description="Polar residues" evidence="1">
    <location>
        <begin position="394"/>
        <end position="420"/>
    </location>
</feature>
<evidence type="ECO:0000313" key="3">
    <source>
        <dbReference type="Proteomes" id="UP001172101"/>
    </source>
</evidence>
<dbReference type="GeneID" id="85317787"/>
<dbReference type="InterPro" id="IPR015943">
    <property type="entry name" value="WD40/YVTN_repeat-like_dom_sf"/>
</dbReference>
<organism evidence="2 3">
    <name type="scientific">Lasiosphaeria miniovina</name>
    <dbReference type="NCBI Taxonomy" id="1954250"/>
    <lineage>
        <taxon>Eukaryota</taxon>
        <taxon>Fungi</taxon>
        <taxon>Dikarya</taxon>
        <taxon>Ascomycota</taxon>
        <taxon>Pezizomycotina</taxon>
        <taxon>Sordariomycetes</taxon>
        <taxon>Sordariomycetidae</taxon>
        <taxon>Sordariales</taxon>
        <taxon>Lasiosphaeriaceae</taxon>
        <taxon>Lasiosphaeria</taxon>
    </lineage>
</organism>
<sequence length="992" mass="108757">MEPGLAMRAARPIEYTLSSISTTSAIITRFIRSVRAAHADLAGVTRELSDMRLLLELLRDEPGIPLLLQAEVLVLLESCGTVLVRIDSVLEYCRDTSQWVSTGKSEIARHRASLDSLRAALALALEIVNLSASQTNSPDARAIGAHIVAEVDRIRREAAPNGRGDEGLGQALEPYLSTLLGCVQMSQGDDRRSEHTTHPHPQTQPSSPHSPRSPQGGSHEEASIEQGFSFLNLEQEIGGDSYESSIEQSEPKPRDGPEFGQQFETAGPWYPGKIQPPPPNPKPEPIKSIQQMGPMEHSLTPPPLRPLRESPILGQLQPQTIHRPQASPPSSSAQLQREQQNIPHSYQRPQMQQQSSPVPSYSEQYVLPSQQPVHRPQVRRPSNSFPAHSEQHALPSQRTWSHDTPASPSTRSEPFSQAQHPGQMGSPILRSDRWSEPLHNQGQGYRQELAQGYNQGNSHSYNPSIASASMLRVGRSDSPLGSVSTPRFPSSISQVSGFRPDSSGRGVPPSGSLSPAPSFQRIQTPKSPTQWSFVSSIPELPPPEPISRPTGYNPHHTRVEVTPAWHFKDKGKSTEVLHIDCSPTASYVVTKHAAKLVKIWSVAKNALHASIKITSYVQPQVRSREYYIRSHAILSESATLVCVTTHFGLTLEIYNFAKGSGKKVQVIDEAHRWAASQLDAFKTDYAPLVVYRPKGDRLDRFFVVRNPGAKKPLWEDANNSIELLRAGLPFVPKFPELAYSANSPYLVAAAGPRPGDPPRVQATILIAWELTPVSDEKLQARSPVNTIRSDGSSEADERHKPYRFTVPEYPALQTSVPACLAAHGKIVVSIWIPANHTDVPMPGGKFMHKPVAAPERYVVIWDLPSNTTKVFAIPNVQACVSPDCRLVAYCDVNAGQFVVVDVANMEDVWRWPDSAKGAPQKPGESFAQFESLSKISVFEFSPNGQMLVVGDAAGAVGVYQVREVGGTYELLDPSSVNMQMGIRSGTIAELQS</sequence>
<dbReference type="RefSeq" id="XP_060294125.1">
    <property type="nucleotide sequence ID" value="XM_060434517.1"/>
</dbReference>
<feature type="compositionally biased region" description="Polar residues" evidence="1">
    <location>
        <begin position="335"/>
        <end position="344"/>
    </location>
</feature>
<name>A0AA40ABI7_9PEZI</name>
<comment type="caution">
    <text evidence="2">The sequence shown here is derived from an EMBL/GenBank/DDBJ whole genome shotgun (WGS) entry which is preliminary data.</text>
</comment>
<feature type="compositionally biased region" description="Polar residues" evidence="1">
    <location>
        <begin position="511"/>
        <end position="534"/>
    </location>
</feature>
<feature type="compositionally biased region" description="Basic and acidic residues" evidence="1">
    <location>
        <begin position="188"/>
        <end position="197"/>
    </location>
</feature>
<proteinExistence type="predicted"/>
<dbReference type="InterPro" id="IPR036322">
    <property type="entry name" value="WD40_repeat_dom_sf"/>
</dbReference>
<feature type="compositionally biased region" description="Low complexity" evidence="1">
    <location>
        <begin position="345"/>
        <end position="365"/>
    </location>
</feature>
<feature type="region of interest" description="Disordered" evidence="1">
    <location>
        <begin position="475"/>
        <end position="537"/>
    </location>
</feature>
<evidence type="ECO:0000313" key="2">
    <source>
        <dbReference type="EMBL" id="KAK0712802.1"/>
    </source>
</evidence>
<dbReference type="Gene3D" id="2.130.10.10">
    <property type="entry name" value="YVTN repeat-like/Quinoprotein amine dehydrogenase"/>
    <property type="match status" value="1"/>
</dbReference>
<feature type="compositionally biased region" description="Pro residues" evidence="1">
    <location>
        <begin position="274"/>
        <end position="283"/>
    </location>
</feature>
<reference evidence="2" key="1">
    <citation type="submission" date="2023-06" db="EMBL/GenBank/DDBJ databases">
        <title>Genome-scale phylogeny and comparative genomics of the fungal order Sordariales.</title>
        <authorList>
            <consortium name="Lawrence Berkeley National Laboratory"/>
            <person name="Hensen N."/>
            <person name="Bonometti L."/>
            <person name="Westerberg I."/>
            <person name="Brannstrom I.O."/>
            <person name="Guillou S."/>
            <person name="Cros-Aarteil S."/>
            <person name="Calhoun S."/>
            <person name="Haridas S."/>
            <person name="Kuo A."/>
            <person name="Mondo S."/>
            <person name="Pangilinan J."/>
            <person name="Riley R."/>
            <person name="LaButti K."/>
            <person name="Andreopoulos B."/>
            <person name="Lipzen A."/>
            <person name="Chen C."/>
            <person name="Yanf M."/>
            <person name="Daum C."/>
            <person name="Ng V."/>
            <person name="Clum A."/>
            <person name="Steindorff A."/>
            <person name="Ohm R."/>
            <person name="Martin F."/>
            <person name="Silar P."/>
            <person name="Natvig D."/>
            <person name="Lalanne C."/>
            <person name="Gautier V."/>
            <person name="Ament-velasquez S.L."/>
            <person name="Kruys A."/>
            <person name="Hutchinson M.I."/>
            <person name="Powell A.J."/>
            <person name="Barry K."/>
            <person name="Miller A.N."/>
            <person name="Grigoriev I.V."/>
            <person name="Debuchy R."/>
            <person name="Gladieux P."/>
            <person name="Thoren M.H."/>
            <person name="Johannesson H."/>
        </authorList>
    </citation>
    <scope>NUCLEOTIDE SEQUENCE</scope>
    <source>
        <strain evidence="2">SMH2392-1A</strain>
    </source>
</reference>
<feature type="compositionally biased region" description="Low complexity" evidence="1">
    <location>
        <begin position="199"/>
        <end position="217"/>
    </location>
</feature>
<accession>A0AA40ABI7</accession>
<protein>
    <submittedName>
        <fullName evidence="2">Uncharacterized protein</fullName>
    </submittedName>
</protein>
<evidence type="ECO:0000256" key="1">
    <source>
        <dbReference type="SAM" id="MobiDB-lite"/>
    </source>
</evidence>
<feature type="compositionally biased region" description="Polar residues" evidence="1">
    <location>
        <begin position="479"/>
        <end position="496"/>
    </location>
</feature>
<keyword evidence="3" id="KW-1185">Reference proteome</keyword>
<dbReference type="SUPFAM" id="SSF50978">
    <property type="entry name" value="WD40 repeat-like"/>
    <property type="match status" value="1"/>
</dbReference>
<dbReference type="Proteomes" id="UP001172101">
    <property type="component" value="Unassembled WGS sequence"/>
</dbReference>